<dbReference type="EMBL" id="SNRY01011889">
    <property type="protein sequence ID" value="KAA6303986.1"/>
    <property type="molecule type" value="Genomic_DNA"/>
</dbReference>
<proteinExistence type="predicted"/>
<evidence type="ECO:0000313" key="1">
    <source>
        <dbReference type="EMBL" id="KAA6303986.1"/>
    </source>
</evidence>
<organism evidence="1">
    <name type="scientific">termite gut metagenome</name>
    <dbReference type="NCBI Taxonomy" id="433724"/>
    <lineage>
        <taxon>unclassified sequences</taxon>
        <taxon>metagenomes</taxon>
        <taxon>organismal metagenomes</taxon>
    </lineage>
</organism>
<sequence length="30" mass="3445">RFSFAGENEIIDLFFQVIISSENLKNGNKN</sequence>
<feature type="non-terminal residue" evidence="1">
    <location>
        <position position="1"/>
    </location>
</feature>
<gene>
    <name evidence="1" type="ORF">EZS27_044372</name>
</gene>
<accession>A0A5J4P3X9</accession>
<dbReference type="AlphaFoldDB" id="A0A5J4P3X9"/>
<reference evidence="1" key="1">
    <citation type="submission" date="2019-03" db="EMBL/GenBank/DDBJ databases">
        <title>Single cell metagenomics reveals metabolic interactions within the superorganism composed of flagellate Streblomastix strix and complex community of Bacteroidetes bacteria on its surface.</title>
        <authorList>
            <person name="Treitli S.C."/>
            <person name="Kolisko M."/>
            <person name="Husnik F."/>
            <person name="Keeling P."/>
            <person name="Hampl V."/>
        </authorList>
    </citation>
    <scope>NUCLEOTIDE SEQUENCE</scope>
    <source>
        <strain evidence="1">STM</strain>
    </source>
</reference>
<protein>
    <submittedName>
        <fullName evidence="1">Uncharacterized protein</fullName>
    </submittedName>
</protein>
<comment type="caution">
    <text evidence="1">The sequence shown here is derived from an EMBL/GenBank/DDBJ whole genome shotgun (WGS) entry which is preliminary data.</text>
</comment>
<name>A0A5J4P3X9_9ZZZZ</name>